<dbReference type="InterPro" id="IPR033738">
    <property type="entry name" value="AsnB_N"/>
</dbReference>
<dbReference type="SUPFAM" id="SSF56235">
    <property type="entry name" value="N-terminal nucleophile aminohydrolases (Ntn hydrolases)"/>
    <property type="match status" value="1"/>
</dbReference>
<evidence type="ECO:0000256" key="4">
    <source>
        <dbReference type="ARBA" id="ARBA00022962"/>
    </source>
</evidence>
<dbReference type="GO" id="GO:0005829">
    <property type="term" value="C:cytosol"/>
    <property type="evidence" value="ECO:0007669"/>
    <property type="project" value="TreeGrafter"/>
</dbReference>
<dbReference type="CDD" id="cd00712">
    <property type="entry name" value="AsnB"/>
    <property type="match status" value="1"/>
</dbReference>
<accession>A0A9W8RJU7</accession>
<name>A0A9W8RJU7_9HYPO</name>
<dbReference type="NCBIfam" id="TIGR01536">
    <property type="entry name" value="asn_synth_AEB"/>
    <property type="match status" value="1"/>
</dbReference>
<evidence type="ECO:0000256" key="3">
    <source>
        <dbReference type="ARBA" id="ARBA00022840"/>
    </source>
</evidence>
<evidence type="ECO:0000259" key="6">
    <source>
        <dbReference type="PROSITE" id="PS51278"/>
    </source>
</evidence>
<dbReference type="EMBL" id="JAOQAZ010000045">
    <property type="protein sequence ID" value="KAJ4245791.1"/>
    <property type="molecule type" value="Genomic_DNA"/>
</dbReference>
<comment type="similarity">
    <text evidence="1">Belongs to the asparagine synthetase family.</text>
</comment>
<reference evidence="7" key="1">
    <citation type="submission" date="2022-09" db="EMBL/GenBank/DDBJ databases">
        <title>Fusarium specimens isolated from Avocado Roots.</title>
        <authorList>
            <person name="Stajich J."/>
            <person name="Roper C."/>
            <person name="Heimlech-Rivalta G."/>
        </authorList>
    </citation>
    <scope>NUCLEOTIDE SEQUENCE</scope>
    <source>
        <strain evidence="7">CF00136</strain>
    </source>
</reference>
<dbReference type="GO" id="GO:0004066">
    <property type="term" value="F:asparagine synthase (glutamine-hydrolyzing) activity"/>
    <property type="evidence" value="ECO:0007669"/>
    <property type="project" value="InterPro"/>
</dbReference>
<dbReference type="Gene3D" id="3.40.50.620">
    <property type="entry name" value="HUPs"/>
    <property type="match status" value="1"/>
</dbReference>
<sequence>MCGIIASILLGNNSRLKYPEAKSLNGHKINGKGHKPFTNGNSDHDGAPQKAPYINGNGARYEWLADYVPNGRSSVEDGRKVLESKLLAGLDNISHRGPDSYGTWISQSNTVGFGHCRLSLNDLTPLGRQPLHSHDQLVHAVVNGEIYEYDRLRQLCIDRIDYQFQGHSDSELVLALYKLFGAPSFLTHLRGEFSFVLYDEEKQSVIAGRDRYGIKPLFWTVVEEVDANGFREKRMLFASEAKAFLPLGWKPEWDTESLASGAFNYDDQRTLFKNVQKLRPGHILTVDARGMTHHQYWDMQYRHYSGEQPGDDPSAKTQPALGTDECISRVREELVESIQLRLSADVPVGIYLSGGLDSSAVAGIASNLRKKQDTANRNGGKKSGMECFCISFDGRSGFDELEVAQRTADHLGFHLNRCKMDETMLADHFEATTWHNERHSLDLGTVGKYCLSRTVQETGYKAILTGEGADEIFGGYPWFLVDMFERVKGTQSSANPLSQSSPLYEKVREAIVSRFRQMMGPGWDPVSASPEILSKLGHNYGFIASIMWGSAEEILKPQLRKTLDEKLQVLLESLPEAGRNHLAEGNWDPLHASLYVWNKTQLSNFIMTAECDRTEMSHSVEGRVPFLDHHLTEFVDSLSPGLKIMHDSKMQVQEDDSPWWSSDNESGLRQFREKWLLREAVRPFLTDEVYNRRKHLYTAPASWPHGGPLWKRLAILVTQENVENLGFVSWTEVEPLLDTAFGEKGSHRAFRNLICVAAWIVLSRRFGIPRVTV</sequence>
<dbReference type="PROSITE" id="PS51278">
    <property type="entry name" value="GATASE_TYPE_2"/>
    <property type="match status" value="1"/>
</dbReference>
<dbReference type="Gene3D" id="3.60.20.10">
    <property type="entry name" value="Glutamine Phosphoribosylpyrophosphate, subunit 1, domain 1"/>
    <property type="match status" value="1"/>
</dbReference>
<dbReference type="Pfam" id="PF00733">
    <property type="entry name" value="Asn_synthase"/>
    <property type="match status" value="1"/>
</dbReference>
<feature type="region of interest" description="Disordered" evidence="5">
    <location>
        <begin position="25"/>
        <end position="50"/>
    </location>
</feature>
<evidence type="ECO:0000256" key="5">
    <source>
        <dbReference type="SAM" id="MobiDB-lite"/>
    </source>
</evidence>
<dbReference type="PANTHER" id="PTHR43284:SF1">
    <property type="entry name" value="ASPARAGINE SYNTHETASE"/>
    <property type="match status" value="1"/>
</dbReference>
<dbReference type="GO" id="GO:0005524">
    <property type="term" value="F:ATP binding"/>
    <property type="evidence" value="ECO:0007669"/>
    <property type="project" value="UniProtKB-KW"/>
</dbReference>
<comment type="caution">
    <text evidence="7">The sequence shown here is derived from an EMBL/GenBank/DDBJ whole genome shotgun (WGS) entry which is preliminary data.</text>
</comment>
<evidence type="ECO:0000313" key="7">
    <source>
        <dbReference type="EMBL" id="KAJ4245791.1"/>
    </source>
</evidence>
<dbReference type="OrthoDB" id="409189at2759"/>
<dbReference type="InterPro" id="IPR029055">
    <property type="entry name" value="Ntn_hydrolases_N"/>
</dbReference>
<dbReference type="AlphaFoldDB" id="A0A9W8RJU7"/>
<evidence type="ECO:0000256" key="1">
    <source>
        <dbReference type="ARBA" id="ARBA00005752"/>
    </source>
</evidence>
<keyword evidence="3" id="KW-0067">ATP-binding</keyword>
<dbReference type="CDD" id="cd01991">
    <property type="entry name" value="Asn_synthase_B_C"/>
    <property type="match status" value="1"/>
</dbReference>
<keyword evidence="8" id="KW-1185">Reference proteome</keyword>
<dbReference type="Pfam" id="PF13537">
    <property type="entry name" value="GATase_7"/>
    <property type="match status" value="1"/>
</dbReference>
<gene>
    <name evidence="7" type="ORF">NW762_013915</name>
</gene>
<keyword evidence="4" id="KW-0315">Glutamine amidotransferase</keyword>
<dbReference type="GO" id="GO:0006529">
    <property type="term" value="P:asparagine biosynthetic process"/>
    <property type="evidence" value="ECO:0007669"/>
    <property type="project" value="InterPro"/>
</dbReference>
<dbReference type="InterPro" id="IPR017932">
    <property type="entry name" value="GATase_2_dom"/>
</dbReference>
<dbReference type="SUPFAM" id="SSF52402">
    <property type="entry name" value="Adenine nucleotide alpha hydrolases-like"/>
    <property type="match status" value="1"/>
</dbReference>
<proteinExistence type="inferred from homology"/>
<feature type="domain" description="Glutamine amidotransferase type-2" evidence="6">
    <location>
        <begin position="62"/>
        <end position="289"/>
    </location>
</feature>
<dbReference type="InterPro" id="IPR006426">
    <property type="entry name" value="Asn_synth_AEB"/>
</dbReference>
<evidence type="ECO:0000313" key="8">
    <source>
        <dbReference type="Proteomes" id="UP001152049"/>
    </source>
</evidence>
<dbReference type="InterPro" id="IPR001962">
    <property type="entry name" value="Asn_synthase"/>
</dbReference>
<keyword evidence="2" id="KW-0547">Nucleotide-binding</keyword>
<dbReference type="PANTHER" id="PTHR43284">
    <property type="entry name" value="ASPARAGINE SYNTHETASE (GLUTAMINE-HYDROLYZING)"/>
    <property type="match status" value="1"/>
</dbReference>
<dbReference type="Proteomes" id="UP001152049">
    <property type="component" value="Unassembled WGS sequence"/>
</dbReference>
<organism evidence="7 8">
    <name type="scientific">Fusarium torreyae</name>
    <dbReference type="NCBI Taxonomy" id="1237075"/>
    <lineage>
        <taxon>Eukaryota</taxon>
        <taxon>Fungi</taxon>
        <taxon>Dikarya</taxon>
        <taxon>Ascomycota</taxon>
        <taxon>Pezizomycotina</taxon>
        <taxon>Sordariomycetes</taxon>
        <taxon>Hypocreomycetidae</taxon>
        <taxon>Hypocreales</taxon>
        <taxon>Nectriaceae</taxon>
        <taxon>Fusarium</taxon>
    </lineage>
</organism>
<dbReference type="InterPro" id="IPR051786">
    <property type="entry name" value="ASN_synthetase/amidase"/>
</dbReference>
<dbReference type="InterPro" id="IPR014729">
    <property type="entry name" value="Rossmann-like_a/b/a_fold"/>
</dbReference>
<protein>
    <recommendedName>
        <fullName evidence="6">Glutamine amidotransferase type-2 domain-containing protein</fullName>
    </recommendedName>
</protein>
<evidence type="ECO:0000256" key="2">
    <source>
        <dbReference type="ARBA" id="ARBA00022741"/>
    </source>
</evidence>